<dbReference type="InterPro" id="IPR052704">
    <property type="entry name" value="ECF_Sigma-70_Domain"/>
</dbReference>
<dbReference type="PANTHER" id="PTHR30173">
    <property type="entry name" value="SIGMA 19 FACTOR"/>
    <property type="match status" value="1"/>
</dbReference>
<keyword evidence="7" id="KW-1185">Reference proteome</keyword>
<evidence type="ECO:0000313" key="6">
    <source>
        <dbReference type="EMBL" id="GAA4255917.1"/>
    </source>
</evidence>
<dbReference type="SUPFAM" id="SSF88659">
    <property type="entry name" value="Sigma3 and sigma4 domains of RNA polymerase sigma factors"/>
    <property type="match status" value="1"/>
</dbReference>
<dbReference type="Gene3D" id="1.10.10.10">
    <property type="entry name" value="Winged helix-like DNA-binding domain superfamily/Winged helix DNA-binding domain"/>
    <property type="match status" value="1"/>
</dbReference>
<dbReference type="InterPro" id="IPR036388">
    <property type="entry name" value="WH-like_DNA-bd_sf"/>
</dbReference>
<name>A0ABP8DH64_9ACTN</name>
<accession>A0ABP8DH64</accession>
<organism evidence="6 7">
    <name type="scientific">Dactylosporangium darangshiense</name>
    <dbReference type="NCBI Taxonomy" id="579108"/>
    <lineage>
        <taxon>Bacteria</taxon>
        <taxon>Bacillati</taxon>
        <taxon>Actinomycetota</taxon>
        <taxon>Actinomycetes</taxon>
        <taxon>Micromonosporales</taxon>
        <taxon>Micromonosporaceae</taxon>
        <taxon>Dactylosporangium</taxon>
    </lineage>
</organism>
<proteinExistence type="inferred from homology"/>
<comment type="similarity">
    <text evidence="1">Belongs to the sigma-70 factor family. ECF subfamily.</text>
</comment>
<evidence type="ECO:0000256" key="4">
    <source>
        <dbReference type="ARBA" id="ARBA00023163"/>
    </source>
</evidence>
<keyword evidence="3" id="KW-0731">Sigma factor</keyword>
<dbReference type="InterPro" id="IPR013324">
    <property type="entry name" value="RNA_pol_sigma_r3/r4-like"/>
</dbReference>
<feature type="domain" description="RNA polymerase sigma factor 70 region 4 type 2" evidence="5">
    <location>
        <begin position="48"/>
        <end position="100"/>
    </location>
</feature>
<sequence>MPGMEPPEPTRLGEVRWLQPFPDVLLECLADTAPGPEARFDARESISLAFITALQLLPPRQRAALILRDVLGFHAREAAEILDATEESVTGVLERARAALQRQLPEGQHGAPPPAGSPAERDLVQRLTRAFESADVGAVVALLTDDAWLTMPPRPLQYQGRETAGRFLAATAFRPGRLPRLVPTRANGQPAFGLYVRDPHGGVCHAIGVLVLTLSGPRISAMTCFDTSVLSAFGLPRTLREGR</sequence>
<dbReference type="InterPro" id="IPR013249">
    <property type="entry name" value="RNA_pol_sigma70_r4_t2"/>
</dbReference>
<dbReference type="Proteomes" id="UP001500620">
    <property type="component" value="Unassembled WGS sequence"/>
</dbReference>
<dbReference type="Gene3D" id="3.10.450.50">
    <property type="match status" value="1"/>
</dbReference>
<evidence type="ECO:0000259" key="5">
    <source>
        <dbReference type="Pfam" id="PF08281"/>
    </source>
</evidence>
<evidence type="ECO:0000313" key="7">
    <source>
        <dbReference type="Proteomes" id="UP001500620"/>
    </source>
</evidence>
<evidence type="ECO:0000256" key="3">
    <source>
        <dbReference type="ARBA" id="ARBA00023082"/>
    </source>
</evidence>
<evidence type="ECO:0000256" key="1">
    <source>
        <dbReference type="ARBA" id="ARBA00010641"/>
    </source>
</evidence>
<reference evidence="7" key="1">
    <citation type="journal article" date="2019" name="Int. J. Syst. Evol. Microbiol.">
        <title>The Global Catalogue of Microorganisms (GCM) 10K type strain sequencing project: providing services to taxonomists for standard genome sequencing and annotation.</title>
        <authorList>
            <consortium name="The Broad Institute Genomics Platform"/>
            <consortium name="The Broad Institute Genome Sequencing Center for Infectious Disease"/>
            <person name="Wu L."/>
            <person name="Ma J."/>
        </authorList>
    </citation>
    <scope>NUCLEOTIDE SEQUENCE [LARGE SCALE GENOMIC DNA]</scope>
    <source>
        <strain evidence="7">JCM 17441</strain>
    </source>
</reference>
<protein>
    <recommendedName>
        <fullName evidence="5">RNA polymerase sigma factor 70 region 4 type 2 domain-containing protein</fullName>
    </recommendedName>
</protein>
<comment type="caution">
    <text evidence="6">The sequence shown here is derived from an EMBL/GenBank/DDBJ whole genome shotgun (WGS) entry which is preliminary data.</text>
</comment>
<dbReference type="EMBL" id="BAABAT010000022">
    <property type="protein sequence ID" value="GAA4255917.1"/>
    <property type="molecule type" value="Genomic_DNA"/>
</dbReference>
<gene>
    <name evidence="6" type="ORF">GCM10022255_066680</name>
</gene>
<keyword evidence="2" id="KW-0805">Transcription regulation</keyword>
<dbReference type="SUPFAM" id="SSF54427">
    <property type="entry name" value="NTF2-like"/>
    <property type="match status" value="1"/>
</dbReference>
<dbReference type="CDD" id="cd06171">
    <property type="entry name" value="Sigma70_r4"/>
    <property type="match status" value="1"/>
</dbReference>
<dbReference type="InterPro" id="IPR032710">
    <property type="entry name" value="NTF2-like_dom_sf"/>
</dbReference>
<dbReference type="Pfam" id="PF08281">
    <property type="entry name" value="Sigma70_r4_2"/>
    <property type="match status" value="1"/>
</dbReference>
<keyword evidence="4" id="KW-0804">Transcription</keyword>
<dbReference type="PANTHER" id="PTHR30173:SF36">
    <property type="entry name" value="ECF RNA POLYMERASE SIGMA FACTOR SIGJ"/>
    <property type="match status" value="1"/>
</dbReference>
<evidence type="ECO:0000256" key="2">
    <source>
        <dbReference type="ARBA" id="ARBA00023015"/>
    </source>
</evidence>